<name>A0A7W8ZVW3_9MICO</name>
<organism evidence="10 11">
    <name type="scientific">Cryobacterium roopkundense</name>
    <dbReference type="NCBI Taxonomy" id="1001240"/>
    <lineage>
        <taxon>Bacteria</taxon>
        <taxon>Bacillati</taxon>
        <taxon>Actinomycetota</taxon>
        <taxon>Actinomycetes</taxon>
        <taxon>Micrococcales</taxon>
        <taxon>Microbacteriaceae</taxon>
        <taxon>Cryobacterium</taxon>
    </lineage>
</organism>
<sequence>MTTPRPHAALGDEFANLGIALLITTAGFALLLRAAGAVAAWVTSARQPAGGPATGLAVLLDPGHPSAALQAPGLNPIAYWLTTSVMLGLTVAATLWLWRMFRGVGRAAKADPHRILGIATSAEVTRAASHSALMKRAAHLRPSLTNAGPSDVGYRIGRSRNTTVWASVEDSILVIGPPRSGKGAHIVINAILDAPGPVVTTSTRPDNLTTTLRARQRMGPVAVFDPQRLAAGVPVGLRWSPIRGCEDPLTAMIRASGLAAGTGLAAGGVDGGGFWEAKTRTALQCLLHAAALDGCQPAELFRWTLDPAAAHDAVSILMSTPAAATGWGDSLQALLEADPRTRDSIWQGVSLSLGALADPRVLDAVSPSEGEGFDPEGFLRSSGTLYLLATGAGSNNSAALVSAFVEDLVETARRLAARSAGARLDPPLLLALDEIGNLAPLPSLPNLMAEGGGTGITTMPVLQSLSQARTKWSDNAAGTIWDSSIVKIVLGGGSNSKDLHDLSTLIGDRDESTDSTTIGDRGSRSAQRSIRRVPILPPDTIRTLPFGTGLIMLRAAPPIIATLHMWTARPDAKALRANREEIEGLMREPAHDEPLQQAVNPPQLPHDSAVE</sequence>
<keyword evidence="6 8" id="KW-0472">Membrane</keyword>
<keyword evidence="3" id="KW-1003">Cell membrane</keyword>
<keyword evidence="4 8" id="KW-0812">Transmembrane</keyword>
<dbReference type="InterPro" id="IPR032689">
    <property type="entry name" value="TraG-D_C"/>
</dbReference>
<dbReference type="AlphaFoldDB" id="A0A7W8ZVW3"/>
<evidence type="ECO:0000259" key="9">
    <source>
        <dbReference type="Pfam" id="PF12696"/>
    </source>
</evidence>
<dbReference type="InterPro" id="IPR027417">
    <property type="entry name" value="P-loop_NTPase"/>
</dbReference>
<evidence type="ECO:0000256" key="5">
    <source>
        <dbReference type="ARBA" id="ARBA00022989"/>
    </source>
</evidence>
<dbReference type="RefSeq" id="WP_052542650.1">
    <property type="nucleotide sequence ID" value="NZ_JACHBQ010000001.1"/>
</dbReference>
<gene>
    <name evidence="10" type="ORF">BJ997_001513</name>
</gene>
<feature type="compositionally biased region" description="Basic and acidic residues" evidence="7">
    <location>
        <begin position="585"/>
        <end position="594"/>
    </location>
</feature>
<evidence type="ECO:0000313" key="10">
    <source>
        <dbReference type="EMBL" id="MBB5640965.1"/>
    </source>
</evidence>
<comment type="caution">
    <text evidence="10">The sequence shown here is derived from an EMBL/GenBank/DDBJ whole genome shotgun (WGS) entry which is preliminary data.</text>
</comment>
<evidence type="ECO:0000256" key="6">
    <source>
        <dbReference type="ARBA" id="ARBA00023136"/>
    </source>
</evidence>
<dbReference type="CDD" id="cd01127">
    <property type="entry name" value="TrwB_TraG_TraD_VirD4"/>
    <property type="match status" value="1"/>
</dbReference>
<evidence type="ECO:0000256" key="1">
    <source>
        <dbReference type="ARBA" id="ARBA00004651"/>
    </source>
</evidence>
<dbReference type="InterPro" id="IPR051539">
    <property type="entry name" value="T4SS-coupling_protein"/>
</dbReference>
<evidence type="ECO:0000256" key="3">
    <source>
        <dbReference type="ARBA" id="ARBA00022475"/>
    </source>
</evidence>
<dbReference type="Proteomes" id="UP000561726">
    <property type="component" value="Unassembled WGS sequence"/>
</dbReference>
<feature type="region of interest" description="Disordered" evidence="7">
    <location>
        <begin position="507"/>
        <end position="533"/>
    </location>
</feature>
<comment type="similarity">
    <text evidence="2">Belongs to the VirD4/TraG family.</text>
</comment>
<dbReference type="Pfam" id="PF12696">
    <property type="entry name" value="TraG-D_C"/>
    <property type="match status" value="1"/>
</dbReference>
<dbReference type="Pfam" id="PF02534">
    <property type="entry name" value="T4SS-DNA_transf"/>
    <property type="match status" value="1"/>
</dbReference>
<feature type="compositionally biased region" description="Polar residues" evidence="7">
    <location>
        <begin position="514"/>
        <end position="528"/>
    </location>
</feature>
<accession>A0A7W8ZVW3</accession>
<dbReference type="GO" id="GO:0005886">
    <property type="term" value="C:plasma membrane"/>
    <property type="evidence" value="ECO:0007669"/>
    <property type="project" value="UniProtKB-SubCell"/>
</dbReference>
<dbReference type="OrthoDB" id="226701at2"/>
<comment type="subcellular location">
    <subcellularLocation>
        <location evidence="1">Cell membrane</location>
        <topology evidence="1">Multi-pass membrane protein</topology>
    </subcellularLocation>
</comment>
<dbReference type="InterPro" id="IPR003688">
    <property type="entry name" value="TraG/VirD4"/>
</dbReference>
<evidence type="ECO:0000256" key="2">
    <source>
        <dbReference type="ARBA" id="ARBA00008806"/>
    </source>
</evidence>
<dbReference type="PANTHER" id="PTHR37937:SF1">
    <property type="entry name" value="CONJUGATIVE TRANSFER: DNA TRANSPORT"/>
    <property type="match status" value="1"/>
</dbReference>
<reference evidence="10 11" key="1">
    <citation type="submission" date="2020-08" db="EMBL/GenBank/DDBJ databases">
        <title>Sequencing the genomes of 1000 actinobacteria strains.</title>
        <authorList>
            <person name="Klenk H.-P."/>
        </authorList>
    </citation>
    <scope>NUCLEOTIDE SEQUENCE [LARGE SCALE GENOMIC DNA]</scope>
    <source>
        <strain evidence="10 11">DSM 21065</strain>
    </source>
</reference>
<dbReference type="Gene3D" id="3.40.50.300">
    <property type="entry name" value="P-loop containing nucleotide triphosphate hydrolases"/>
    <property type="match status" value="1"/>
</dbReference>
<feature type="domain" description="TraD/TraG TraM recognition site" evidence="9">
    <location>
        <begin position="427"/>
        <end position="545"/>
    </location>
</feature>
<proteinExistence type="inferred from homology"/>
<keyword evidence="5 8" id="KW-1133">Transmembrane helix</keyword>
<evidence type="ECO:0000313" key="11">
    <source>
        <dbReference type="Proteomes" id="UP000561726"/>
    </source>
</evidence>
<dbReference type="EMBL" id="JACHBQ010000001">
    <property type="protein sequence ID" value="MBB5640965.1"/>
    <property type="molecule type" value="Genomic_DNA"/>
</dbReference>
<evidence type="ECO:0000256" key="8">
    <source>
        <dbReference type="SAM" id="Phobius"/>
    </source>
</evidence>
<evidence type="ECO:0000256" key="7">
    <source>
        <dbReference type="SAM" id="MobiDB-lite"/>
    </source>
</evidence>
<dbReference type="SUPFAM" id="SSF52540">
    <property type="entry name" value="P-loop containing nucleoside triphosphate hydrolases"/>
    <property type="match status" value="1"/>
</dbReference>
<feature type="transmembrane region" description="Helical" evidence="8">
    <location>
        <begin position="77"/>
        <end position="98"/>
    </location>
</feature>
<dbReference type="PANTHER" id="PTHR37937">
    <property type="entry name" value="CONJUGATIVE TRANSFER: DNA TRANSPORT"/>
    <property type="match status" value="1"/>
</dbReference>
<protein>
    <submittedName>
        <fullName evidence="10">Type IV secretory pathway TraG/TraD family ATPase VirD4</fullName>
    </submittedName>
</protein>
<evidence type="ECO:0000256" key="4">
    <source>
        <dbReference type="ARBA" id="ARBA00022692"/>
    </source>
</evidence>
<feature type="region of interest" description="Disordered" evidence="7">
    <location>
        <begin position="585"/>
        <end position="611"/>
    </location>
</feature>